<evidence type="ECO:0000313" key="1">
    <source>
        <dbReference type="EMBL" id="EYU21535.1"/>
    </source>
</evidence>
<accession>A0A022Q4V5</accession>
<dbReference type="Proteomes" id="UP000030748">
    <property type="component" value="Unassembled WGS sequence"/>
</dbReference>
<gene>
    <name evidence="1" type="ORF">MIMGU_mgv1a024241mg</name>
</gene>
<protein>
    <submittedName>
        <fullName evidence="1">Uncharacterized protein</fullName>
    </submittedName>
</protein>
<evidence type="ECO:0000313" key="2">
    <source>
        <dbReference type="Proteomes" id="UP000030748"/>
    </source>
</evidence>
<organism evidence="1 2">
    <name type="scientific">Erythranthe guttata</name>
    <name type="common">Yellow monkey flower</name>
    <name type="synonym">Mimulus guttatus</name>
    <dbReference type="NCBI Taxonomy" id="4155"/>
    <lineage>
        <taxon>Eukaryota</taxon>
        <taxon>Viridiplantae</taxon>
        <taxon>Streptophyta</taxon>
        <taxon>Embryophyta</taxon>
        <taxon>Tracheophyta</taxon>
        <taxon>Spermatophyta</taxon>
        <taxon>Magnoliopsida</taxon>
        <taxon>eudicotyledons</taxon>
        <taxon>Gunneridae</taxon>
        <taxon>Pentapetalae</taxon>
        <taxon>asterids</taxon>
        <taxon>lamiids</taxon>
        <taxon>Lamiales</taxon>
        <taxon>Phrymaceae</taxon>
        <taxon>Erythranthe</taxon>
    </lineage>
</organism>
<keyword evidence="2" id="KW-1185">Reference proteome</keyword>
<sequence>MGRRERGDVGPKKSSEFSHTYYTSHCVCSSNRCRSSLTYLIHRKTRPLPLRFREFSSNWQKLINPTSARIVKIAIANRGKIACRIELPRGWGFEP</sequence>
<proteinExistence type="predicted"/>
<reference evidence="1 2" key="1">
    <citation type="journal article" date="2013" name="Proc. Natl. Acad. Sci. U.S.A.">
        <title>Fine-scale variation in meiotic recombination in Mimulus inferred from population shotgun sequencing.</title>
        <authorList>
            <person name="Hellsten U."/>
            <person name="Wright K.M."/>
            <person name="Jenkins J."/>
            <person name="Shu S."/>
            <person name="Yuan Y."/>
            <person name="Wessler S.R."/>
            <person name="Schmutz J."/>
            <person name="Willis J.H."/>
            <person name="Rokhsar D.S."/>
        </authorList>
    </citation>
    <scope>NUCLEOTIDE SEQUENCE [LARGE SCALE GENOMIC DNA]</scope>
    <source>
        <strain evidence="2">cv. DUN x IM62</strain>
    </source>
</reference>
<name>A0A022Q4V5_ERYGU</name>
<dbReference type="AlphaFoldDB" id="A0A022Q4V5"/>
<dbReference type="EMBL" id="KI632223">
    <property type="protein sequence ID" value="EYU21535.1"/>
    <property type="molecule type" value="Genomic_DNA"/>
</dbReference>